<reference evidence="1 2" key="1">
    <citation type="submission" date="2020-10" db="EMBL/GenBank/DDBJ databases">
        <title>Ca. Dormibacterota MAGs.</title>
        <authorList>
            <person name="Montgomery K."/>
        </authorList>
    </citation>
    <scope>NUCLEOTIDE SEQUENCE [LARGE SCALE GENOMIC DNA]</scope>
    <source>
        <strain evidence="1">SC8811_S16_3</strain>
    </source>
</reference>
<dbReference type="RefSeq" id="WP_338182542.1">
    <property type="nucleotide sequence ID" value="NZ_JAEKNQ010000061.1"/>
</dbReference>
<name>A0A934KKX4_9BACT</name>
<dbReference type="EMBL" id="JAEKNQ010000061">
    <property type="protein sequence ID" value="MBJ7604618.1"/>
    <property type="molecule type" value="Genomic_DNA"/>
</dbReference>
<sequence>MSLNRRRFLVGGAQAISLSAALGSAGIYELVDVISGRRVRQALAASLPPEQHLMRSVAIINVDETGVQSNAVGAVAVVVPPLHLQMVTAKLNVGTDAATVRAAQLQLEQTIQSLEANYAPTPSGLGIVVAWGLPYFRDYVPVLSQPSSYFAAGTAYPGYLPVDQRASTKAGSTIRAILDAIQFPSDSPPSGFPGGSQVRLEGNHVAVFFRSDSLDNIAAGANAVFGTGSGQAGSLFSVTSIRKGFMGGGFTGGQSLPKQMALSGNVPGAQGIPDNAELFMGFASTQADSLGSGVIANMESIPGLTDQWPSGYFAHGTTMHLSHLFLDLQGWYNLKFKDRISEAFEPKFKTKKETQVVAEGPTQAHSLSDLQADLQKYRAIGHSESLQPTTRLGSALTDNYGNSYPKGTAIPERSDFDSLDNPFFYTADPALDGYSTTPAATLHFVVFVPTSDAFHRARLAMDGHYPDGTTLNLITRTQAGFNQFLHTTHRQNFLVPPRARRSFPLAEYL</sequence>
<comment type="caution">
    <text evidence="1">The sequence shown here is derived from an EMBL/GenBank/DDBJ whole genome shotgun (WGS) entry which is preliminary data.</text>
</comment>
<organism evidence="1 2">
    <name type="scientific">Candidatus Dormiibacter inghamiae</name>
    <dbReference type="NCBI Taxonomy" id="3127013"/>
    <lineage>
        <taxon>Bacteria</taxon>
        <taxon>Bacillati</taxon>
        <taxon>Candidatus Dormiibacterota</taxon>
        <taxon>Candidatus Dormibacteria</taxon>
        <taxon>Candidatus Dormibacterales</taxon>
        <taxon>Candidatus Dormibacteraceae</taxon>
        <taxon>Candidatus Dormiibacter</taxon>
    </lineage>
</organism>
<evidence type="ECO:0000313" key="1">
    <source>
        <dbReference type="EMBL" id="MBJ7604618.1"/>
    </source>
</evidence>
<protein>
    <submittedName>
        <fullName evidence="1">Uncharacterized protein</fullName>
    </submittedName>
</protein>
<accession>A0A934KKX4</accession>
<proteinExistence type="predicted"/>
<dbReference type="InterPro" id="IPR055828">
    <property type="entry name" value="DUF7405"/>
</dbReference>
<dbReference type="Proteomes" id="UP000620075">
    <property type="component" value="Unassembled WGS sequence"/>
</dbReference>
<gene>
    <name evidence="1" type="ORF">JF888_15800</name>
</gene>
<dbReference type="AlphaFoldDB" id="A0A934KKX4"/>
<evidence type="ECO:0000313" key="2">
    <source>
        <dbReference type="Proteomes" id="UP000620075"/>
    </source>
</evidence>
<dbReference type="Pfam" id="PF24152">
    <property type="entry name" value="DUF7405"/>
    <property type="match status" value="1"/>
</dbReference>